<dbReference type="GO" id="GO:0008483">
    <property type="term" value="F:transaminase activity"/>
    <property type="evidence" value="ECO:0007669"/>
    <property type="project" value="UniProtKB-KW"/>
</dbReference>
<accession>A0A656K2F8</accession>
<evidence type="ECO:0000313" key="2">
    <source>
        <dbReference type="Proteomes" id="UP000018849"/>
    </source>
</evidence>
<keyword evidence="1" id="KW-0808">Transferase</keyword>
<organism evidence="1 2">
    <name type="scientific">Pseudomonas syringae pv. actinidiae ICMP 19096</name>
    <dbReference type="NCBI Taxonomy" id="1194405"/>
    <lineage>
        <taxon>Bacteria</taxon>
        <taxon>Pseudomonadati</taxon>
        <taxon>Pseudomonadota</taxon>
        <taxon>Gammaproteobacteria</taxon>
        <taxon>Pseudomonadales</taxon>
        <taxon>Pseudomonadaceae</taxon>
        <taxon>Pseudomonas</taxon>
        <taxon>Pseudomonas syringae</taxon>
    </lineage>
</organism>
<evidence type="ECO:0000313" key="1">
    <source>
        <dbReference type="EMBL" id="EPN66234.1"/>
    </source>
</evidence>
<gene>
    <name evidence="1" type="ORF">A245_06739</name>
</gene>
<dbReference type="Proteomes" id="UP000018849">
    <property type="component" value="Unassembled WGS sequence"/>
</dbReference>
<dbReference type="EMBL" id="AOKF01000553">
    <property type="protein sequence ID" value="EPN66234.1"/>
    <property type="molecule type" value="Genomic_DNA"/>
</dbReference>
<sequence>FFRMSTATAIETLESGCARIATAVAALR</sequence>
<name>A0A656K2F8_PSESF</name>
<keyword evidence="1" id="KW-0032">Aminotransferase</keyword>
<proteinExistence type="predicted"/>
<comment type="caution">
    <text evidence="1">The sequence shown here is derived from an EMBL/GenBank/DDBJ whole genome shotgun (WGS) entry which is preliminary data.</text>
</comment>
<protein>
    <submittedName>
        <fullName evidence="1">Aspartate aminotransferase</fullName>
    </submittedName>
</protein>
<feature type="non-terminal residue" evidence="1">
    <location>
        <position position="1"/>
    </location>
</feature>
<dbReference type="AlphaFoldDB" id="A0A656K2F8"/>
<reference evidence="1 2" key="1">
    <citation type="journal article" date="2013" name="PLoS Pathog.">
        <title>Genomic analysis of the Kiwifruit pathogen Pseudomonas syringae pv. actinidiae provides insight into the origins of an emergent plant disease.</title>
        <authorList>
            <person name="McCann H.C."/>
            <person name="Rikkerink E.H."/>
            <person name="Bertels F."/>
            <person name="Fiers M."/>
            <person name="Lu A."/>
            <person name="Rees-George J."/>
            <person name="Andersen M.T."/>
            <person name="Gleave A.P."/>
            <person name="Haubold B."/>
            <person name="Wohlers M.W."/>
            <person name="Guttman D.S."/>
            <person name="Wang P.W."/>
            <person name="Straub C."/>
            <person name="Vanneste J.L."/>
            <person name="Rainey P.B."/>
            <person name="Templeton M.D."/>
        </authorList>
    </citation>
    <scope>NUCLEOTIDE SEQUENCE [LARGE SCALE GENOMIC DNA]</scope>
    <source>
        <strain evidence="1 2">ICMP 19096</strain>
    </source>
</reference>